<feature type="compositionally biased region" description="Basic residues" evidence="5">
    <location>
        <begin position="1"/>
        <end position="22"/>
    </location>
</feature>
<evidence type="ECO:0000256" key="2">
    <source>
        <dbReference type="ARBA" id="ARBA00023274"/>
    </source>
</evidence>
<evidence type="ECO:0000313" key="6">
    <source>
        <dbReference type="EMBL" id="TFL03763.1"/>
    </source>
</evidence>
<evidence type="ECO:0000256" key="5">
    <source>
        <dbReference type="SAM" id="MobiDB-lite"/>
    </source>
</evidence>
<name>A0A5C3QP55_9AGAR</name>
<keyword evidence="1 4" id="KW-0689">Ribosomal protein</keyword>
<evidence type="ECO:0000256" key="4">
    <source>
        <dbReference type="RuleBase" id="RU368055"/>
    </source>
</evidence>
<organism evidence="6 7">
    <name type="scientific">Pterulicium gracile</name>
    <dbReference type="NCBI Taxonomy" id="1884261"/>
    <lineage>
        <taxon>Eukaryota</taxon>
        <taxon>Fungi</taxon>
        <taxon>Dikarya</taxon>
        <taxon>Basidiomycota</taxon>
        <taxon>Agaricomycotina</taxon>
        <taxon>Agaricomycetes</taxon>
        <taxon>Agaricomycetidae</taxon>
        <taxon>Agaricales</taxon>
        <taxon>Pleurotineae</taxon>
        <taxon>Pterulaceae</taxon>
        <taxon>Pterulicium</taxon>
    </lineage>
</organism>
<gene>
    <name evidence="6" type="ORF">BDV98DRAFT_346704</name>
</gene>
<dbReference type="GO" id="GO:1990904">
    <property type="term" value="C:ribonucleoprotein complex"/>
    <property type="evidence" value="ECO:0007669"/>
    <property type="project" value="UniProtKB-KW"/>
</dbReference>
<evidence type="ECO:0000313" key="7">
    <source>
        <dbReference type="Proteomes" id="UP000305067"/>
    </source>
</evidence>
<protein>
    <recommendedName>
        <fullName evidence="4">60S ribosomal protein L41</fullName>
    </recommendedName>
</protein>
<dbReference type="Pfam" id="PF05162">
    <property type="entry name" value="Ribosomal_L41"/>
    <property type="match status" value="1"/>
</dbReference>
<dbReference type="Proteomes" id="UP000305067">
    <property type="component" value="Unassembled WGS sequence"/>
</dbReference>
<feature type="region of interest" description="Disordered" evidence="5">
    <location>
        <begin position="1"/>
        <end position="25"/>
    </location>
</feature>
<reference evidence="6 7" key="1">
    <citation type="journal article" date="2019" name="Nat. Ecol. Evol.">
        <title>Megaphylogeny resolves global patterns of mushroom evolution.</title>
        <authorList>
            <person name="Varga T."/>
            <person name="Krizsan K."/>
            <person name="Foldi C."/>
            <person name="Dima B."/>
            <person name="Sanchez-Garcia M."/>
            <person name="Sanchez-Ramirez S."/>
            <person name="Szollosi G.J."/>
            <person name="Szarkandi J.G."/>
            <person name="Papp V."/>
            <person name="Albert L."/>
            <person name="Andreopoulos W."/>
            <person name="Angelini C."/>
            <person name="Antonin V."/>
            <person name="Barry K.W."/>
            <person name="Bougher N.L."/>
            <person name="Buchanan P."/>
            <person name="Buyck B."/>
            <person name="Bense V."/>
            <person name="Catcheside P."/>
            <person name="Chovatia M."/>
            <person name="Cooper J."/>
            <person name="Damon W."/>
            <person name="Desjardin D."/>
            <person name="Finy P."/>
            <person name="Geml J."/>
            <person name="Haridas S."/>
            <person name="Hughes K."/>
            <person name="Justo A."/>
            <person name="Karasinski D."/>
            <person name="Kautmanova I."/>
            <person name="Kiss B."/>
            <person name="Kocsube S."/>
            <person name="Kotiranta H."/>
            <person name="LaButti K.M."/>
            <person name="Lechner B.E."/>
            <person name="Liimatainen K."/>
            <person name="Lipzen A."/>
            <person name="Lukacs Z."/>
            <person name="Mihaltcheva S."/>
            <person name="Morgado L.N."/>
            <person name="Niskanen T."/>
            <person name="Noordeloos M.E."/>
            <person name="Ohm R.A."/>
            <person name="Ortiz-Santana B."/>
            <person name="Ovrebo C."/>
            <person name="Racz N."/>
            <person name="Riley R."/>
            <person name="Savchenko A."/>
            <person name="Shiryaev A."/>
            <person name="Soop K."/>
            <person name="Spirin V."/>
            <person name="Szebenyi C."/>
            <person name="Tomsovsky M."/>
            <person name="Tulloss R.E."/>
            <person name="Uehling J."/>
            <person name="Grigoriev I.V."/>
            <person name="Vagvolgyi C."/>
            <person name="Papp T."/>
            <person name="Martin F.M."/>
            <person name="Miettinen O."/>
            <person name="Hibbett D.S."/>
            <person name="Nagy L.G."/>
        </authorList>
    </citation>
    <scope>NUCLEOTIDE SEQUENCE [LARGE SCALE GENOMIC DNA]</scope>
    <source>
        <strain evidence="6 7">CBS 309.79</strain>
    </source>
</reference>
<dbReference type="AlphaFoldDB" id="A0A5C3QP55"/>
<comment type="subunit">
    <text evidence="4">Component of the large ribosomal subunit.</text>
</comment>
<evidence type="ECO:0000256" key="1">
    <source>
        <dbReference type="ARBA" id="ARBA00022980"/>
    </source>
</evidence>
<dbReference type="GO" id="GO:0006412">
    <property type="term" value="P:translation"/>
    <property type="evidence" value="ECO:0007669"/>
    <property type="project" value="InterPro"/>
</dbReference>
<evidence type="ECO:0000256" key="3">
    <source>
        <dbReference type="ARBA" id="ARBA00043969"/>
    </source>
</evidence>
<dbReference type="GO" id="GO:0003735">
    <property type="term" value="F:structural constituent of ribosome"/>
    <property type="evidence" value="ECO:0007669"/>
    <property type="project" value="UniProtKB-UniRule"/>
</dbReference>
<proteinExistence type="inferred from homology"/>
<keyword evidence="2 4" id="KW-0687">Ribonucleoprotein</keyword>
<dbReference type="GO" id="GO:0005840">
    <property type="term" value="C:ribosome"/>
    <property type="evidence" value="ECO:0007669"/>
    <property type="project" value="UniProtKB-KW"/>
</dbReference>
<accession>A0A5C3QP55</accession>
<dbReference type="EMBL" id="ML178819">
    <property type="protein sequence ID" value="TFL03763.1"/>
    <property type="molecule type" value="Genomic_DNA"/>
</dbReference>
<keyword evidence="7" id="KW-1185">Reference proteome</keyword>
<comment type="similarity">
    <text evidence="3 4">Belongs to the eukaryotic ribosomal protein eS32 family.</text>
</comment>
<sequence length="112" mass="12890">MREKWKKKRSRRLRRKRRKMRARSSTCSFPHLAISNSNHSYLPLLQSNRTLTRISQRNPLLVQPNCIAVPQANDITRAARSTRSNATWHLQSALAVLYPRPPPFGLCVGIMG</sequence>
<dbReference type="InterPro" id="IPR007836">
    <property type="entry name" value="Ribosomal_eS32"/>
</dbReference>